<comment type="caution">
    <text evidence="2">The sequence shown here is derived from an EMBL/GenBank/DDBJ whole genome shotgun (WGS) entry which is preliminary data.</text>
</comment>
<keyword evidence="3" id="KW-1185">Reference proteome</keyword>
<protein>
    <submittedName>
        <fullName evidence="2">Uncharacterized protein</fullName>
    </submittedName>
</protein>
<organism evidence="2 3">
    <name type="scientific">Yinghuangia aomiensis</name>
    <dbReference type="NCBI Taxonomy" id="676205"/>
    <lineage>
        <taxon>Bacteria</taxon>
        <taxon>Bacillati</taxon>
        <taxon>Actinomycetota</taxon>
        <taxon>Actinomycetes</taxon>
        <taxon>Kitasatosporales</taxon>
        <taxon>Streptomycetaceae</taxon>
        <taxon>Yinghuangia</taxon>
    </lineage>
</organism>
<evidence type="ECO:0000256" key="1">
    <source>
        <dbReference type="SAM" id="MobiDB-lite"/>
    </source>
</evidence>
<evidence type="ECO:0000313" key="3">
    <source>
        <dbReference type="Proteomes" id="UP001500466"/>
    </source>
</evidence>
<dbReference type="Proteomes" id="UP001500466">
    <property type="component" value="Unassembled WGS sequence"/>
</dbReference>
<feature type="region of interest" description="Disordered" evidence="1">
    <location>
        <begin position="106"/>
        <end position="142"/>
    </location>
</feature>
<accession>A0ABP9HUL5</accession>
<name>A0ABP9HUL5_9ACTN</name>
<sequence length="177" mass="18896">MVDQELNAQNLVRVDIDQVIEHGAVQVSPRPYGVVFHLGNIDDEPVLTFSALFRADEVEHNEPNAAYIDHIRGGLVSAAGVGEQQAKAYVNARPGNKLGLTVPAHVTTNRGPEIGRLGARGSPTPRPSRRAGSDHDATSALPPRLAQIATVVPALGKLAQRCSTFKREWGPSSGTLK</sequence>
<proteinExistence type="predicted"/>
<reference evidence="3" key="1">
    <citation type="journal article" date="2019" name="Int. J. Syst. Evol. Microbiol.">
        <title>The Global Catalogue of Microorganisms (GCM) 10K type strain sequencing project: providing services to taxonomists for standard genome sequencing and annotation.</title>
        <authorList>
            <consortium name="The Broad Institute Genomics Platform"/>
            <consortium name="The Broad Institute Genome Sequencing Center for Infectious Disease"/>
            <person name="Wu L."/>
            <person name="Ma J."/>
        </authorList>
    </citation>
    <scope>NUCLEOTIDE SEQUENCE [LARGE SCALE GENOMIC DNA]</scope>
    <source>
        <strain evidence="3">JCM 17986</strain>
    </source>
</reference>
<dbReference type="RefSeq" id="WP_345678305.1">
    <property type="nucleotide sequence ID" value="NZ_BAABHS010000020.1"/>
</dbReference>
<evidence type="ECO:0000313" key="2">
    <source>
        <dbReference type="EMBL" id="GAA4978976.1"/>
    </source>
</evidence>
<gene>
    <name evidence="2" type="ORF">GCM10023205_54200</name>
</gene>
<dbReference type="EMBL" id="BAABHS010000020">
    <property type="protein sequence ID" value="GAA4978976.1"/>
    <property type="molecule type" value="Genomic_DNA"/>
</dbReference>